<dbReference type="PANTHER" id="PTHR30535">
    <property type="entry name" value="VITAMIN B12-BINDING PROTEIN"/>
    <property type="match status" value="1"/>
</dbReference>
<reference evidence="2" key="1">
    <citation type="submission" date="2015-10" db="EMBL/GenBank/DDBJ databases">
        <authorList>
            <person name="Gilbert D.G."/>
        </authorList>
    </citation>
    <scope>NUCLEOTIDE SEQUENCE</scope>
</reference>
<dbReference type="PROSITE" id="PS50983">
    <property type="entry name" value="FE_B12_PBP"/>
    <property type="match status" value="1"/>
</dbReference>
<dbReference type="EMBL" id="CZQD01000048">
    <property type="protein sequence ID" value="CUS57854.1"/>
    <property type="molecule type" value="Genomic_DNA"/>
</dbReference>
<organism evidence="2">
    <name type="scientific">hydrothermal vent metagenome</name>
    <dbReference type="NCBI Taxonomy" id="652676"/>
    <lineage>
        <taxon>unclassified sequences</taxon>
        <taxon>metagenomes</taxon>
        <taxon>ecological metagenomes</taxon>
    </lineage>
</organism>
<evidence type="ECO:0000259" key="1">
    <source>
        <dbReference type="PROSITE" id="PS50983"/>
    </source>
</evidence>
<dbReference type="Pfam" id="PF01497">
    <property type="entry name" value="Peripla_BP_2"/>
    <property type="match status" value="1"/>
</dbReference>
<feature type="domain" description="Fe/B12 periplasmic-binding" evidence="1">
    <location>
        <begin position="32"/>
        <end position="275"/>
    </location>
</feature>
<proteinExistence type="predicted"/>
<evidence type="ECO:0000313" key="2">
    <source>
        <dbReference type="EMBL" id="CUS57854.1"/>
    </source>
</evidence>
<dbReference type="PANTHER" id="PTHR30535:SF34">
    <property type="entry name" value="MOLYBDATE-BINDING PROTEIN MOLA"/>
    <property type="match status" value="1"/>
</dbReference>
<dbReference type="SUPFAM" id="SSF53807">
    <property type="entry name" value="Helical backbone' metal receptor"/>
    <property type="match status" value="1"/>
</dbReference>
<gene>
    <name evidence="2" type="ORF">MGWOODY_Hyp1934</name>
</gene>
<protein>
    <submittedName>
        <fullName evidence="2">Vitamin B12 ABC transporter, B12-binding component BtuF</fullName>
    </submittedName>
</protein>
<dbReference type="Gene3D" id="3.40.50.1980">
    <property type="entry name" value="Nitrogenase molybdenum iron protein domain"/>
    <property type="match status" value="2"/>
</dbReference>
<dbReference type="PROSITE" id="PS51257">
    <property type="entry name" value="PROKAR_LIPOPROTEIN"/>
    <property type="match status" value="1"/>
</dbReference>
<dbReference type="InterPro" id="IPR002491">
    <property type="entry name" value="ABC_transptr_periplasmic_BD"/>
</dbReference>
<dbReference type="AlphaFoldDB" id="A0A160U4D3"/>
<dbReference type="InterPro" id="IPR050902">
    <property type="entry name" value="ABC_Transporter_SBP"/>
</dbReference>
<name>A0A160U4D3_9ZZZZ</name>
<accession>A0A160U4D3</accession>
<sequence>MSRLIIPILALLLSACGQAGKNVLTKPERPARIVSLDYCADQYVLKLVDRERVLALSPDAGREFSYMRDTASGIATVRPNAENVLILKPDLVVRSYGGGPNAAAFFEKAGVPVVEVGWTPDIPSVMKNTQRIANELGEPERGALVNTEMQHRLARLRKRETGQTALYMTPAGVTTGPGSLIHEMIVAAGLTNMETEHGWRSIPLETLAYEKPDVVAAAFFGSRTNHPDAWSPMKHPVAKAQLTQSEVVSLEGAWTSCSGWFLMDAVEALAGKDGQ</sequence>